<sequence length="206" mass="23005">MLSEEPQWPPLISRHASRGDRLFSSGVVHGAEQLGREELIFPESAEHLMWFVVRSVLTNEGASTARVRIMGDGEFIEGDSHLLPGERLSVPPRSAAGSGFGEDYLHRMHILRPGQSALVQWAAPMKVAEWTVNHDLGAPPEASVTIEAFDHAAHGVIDRTRVSVTARVLRPVRGREAHWALTTAEPRDVHVVVWDTEREYRSEQRD</sequence>
<organism evidence="1 2">
    <name type="scientific">Streptomyces cinereoruber</name>
    <dbReference type="NCBI Taxonomy" id="67260"/>
    <lineage>
        <taxon>Bacteria</taxon>
        <taxon>Bacillati</taxon>
        <taxon>Actinomycetota</taxon>
        <taxon>Actinomycetes</taxon>
        <taxon>Kitasatosporales</taxon>
        <taxon>Streptomycetaceae</taxon>
        <taxon>Streptomyces</taxon>
    </lineage>
</organism>
<dbReference type="Proteomes" id="UP000326029">
    <property type="component" value="Chromosome"/>
</dbReference>
<dbReference type="EMBL" id="CP023693">
    <property type="protein sequence ID" value="QEV30932.1"/>
    <property type="molecule type" value="Genomic_DNA"/>
</dbReference>
<dbReference type="GeneID" id="95452359"/>
<keyword evidence="2" id="KW-1185">Reference proteome</keyword>
<dbReference type="RefSeq" id="WP_152369426.1">
    <property type="nucleotide sequence ID" value="NZ_CP023693.1"/>
</dbReference>
<protein>
    <submittedName>
        <fullName evidence="1">Uncharacterized protein</fullName>
    </submittedName>
</protein>
<name>A0ABX6B6K6_9ACTN</name>
<gene>
    <name evidence="1" type="ORF">CP977_00925</name>
</gene>
<evidence type="ECO:0000313" key="1">
    <source>
        <dbReference type="EMBL" id="QEV30932.1"/>
    </source>
</evidence>
<evidence type="ECO:0000313" key="2">
    <source>
        <dbReference type="Proteomes" id="UP000326029"/>
    </source>
</evidence>
<proteinExistence type="predicted"/>
<accession>A0ABX6B6K6</accession>
<reference evidence="1 2" key="1">
    <citation type="submission" date="2017-09" db="EMBL/GenBank/DDBJ databases">
        <authorList>
            <person name="Lee N."/>
            <person name="Cho B.-K."/>
        </authorList>
    </citation>
    <scope>NUCLEOTIDE SEQUENCE [LARGE SCALE GENOMIC DNA]</scope>
    <source>
        <strain evidence="1 2">ATCC 19740</strain>
    </source>
</reference>